<dbReference type="Proteomes" id="UP000248857">
    <property type="component" value="Unassembled WGS sequence"/>
</dbReference>
<proteinExistence type="inferred from homology"/>
<name>A0A2W1JTL2_9CYAN</name>
<comment type="similarity">
    <text evidence="1">Belongs to the ParD antitoxin family.</text>
</comment>
<dbReference type="InterPro" id="IPR022789">
    <property type="entry name" value="ParD"/>
</dbReference>
<organism evidence="3 4">
    <name type="scientific">Acaryochloris thomasi RCC1774</name>
    <dbReference type="NCBI Taxonomy" id="1764569"/>
    <lineage>
        <taxon>Bacteria</taxon>
        <taxon>Bacillati</taxon>
        <taxon>Cyanobacteriota</taxon>
        <taxon>Cyanophyceae</taxon>
        <taxon>Acaryochloridales</taxon>
        <taxon>Acaryochloridaceae</taxon>
        <taxon>Acaryochloris</taxon>
        <taxon>Acaryochloris thomasi</taxon>
    </lineage>
</organism>
<dbReference type="PANTHER" id="PTHR36582">
    <property type="entry name" value="ANTITOXIN PARD"/>
    <property type="match status" value="1"/>
</dbReference>
<dbReference type="InterPro" id="IPR038296">
    <property type="entry name" value="ParD_sf"/>
</dbReference>
<dbReference type="SUPFAM" id="SSF47598">
    <property type="entry name" value="Ribbon-helix-helix"/>
    <property type="match status" value="1"/>
</dbReference>
<dbReference type="AlphaFoldDB" id="A0A2W1JTL2"/>
<dbReference type="Gene3D" id="6.10.10.120">
    <property type="entry name" value="Antitoxin ParD1-like"/>
    <property type="match status" value="1"/>
</dbReference>
<accession>A0A2W1JTL2</accession>
<dbReference type="InterPro" id="IPR010985">
    <property type="entry name" value="Ribbon_hlx_hlx"/>
</dbReference>
<keyword evidence="2" id="KW-1277">Toxin-antitoxin system</keyword>
<evidence type="ECO:0000313" key="4">
    <source>
        <dbReference type="Proteomes" id="UP000248857"/>
    </source>
</evidence>
<dbReference type="EMBL" id="PQWO01000003">
    <property type="protein sequence ID" value="PZD74415.1"/>
    <property type="molecule type" value="Genomic_DNA"/>
</dbReference>
<dbReference type="GO" id="GO:0006355">
    <property type="term" value="P:regulation of DNA-templated transcription"/>
    <property type="evidence" value="ECO:0007669"/>
    <property type="project" value="InterPro"/>
</dbReference>
<dbReference type="NCBIfam" id="TIGR02606">
    <property type="entry name" value="antidote_CC2985"/>
    <property type="match status" value="1"/>
</dbReference>
<dbReference type="OrthoDB" id="517705at2"/>
<sequence length="88" mass="10210">MNISLASEQEQFIREQLAQGKYQSADEVVITALRVLERQQQGQQAWVEEVREKVEEAAQSLERGERIPLEVVTDRLQAKFRQAREQQG</sequence>
<dbReference type="Pfam" id="PF03693">
    <property type="entry name" value="ParD_antitoxin"/>
    <property type="match status" value="1"/>
</dbReference>
<gene>
    <name evidence="3" type="ORF">C1752_01166</name>
</gene>
<protein>
    <recommendedName>
        <fullName evidence="5">Type II toxin-antitoxin system ParD family antitoxin</fullName>
    </recommendedName>
</protein>
<dbReference type="RefSeq" id="WP_110985152.1">
    <property type="nucleotide sequence ID" value="NZ_CAWNWM010000003.1"/>
</dbReference>
<keyword evidence="4" id="KW-1185">Reference proteome</keyword>
<dbReference type="PANTHER" id="PTHR36582:SF2">
    <property type="entry name" value="ANTITOXIN PARD"/>
    <property type="match status" value="1"/>
</dbReference>
<reference evidence="3 4" key="1">
    <citation type="journal article" date="2018" name="Sci. Rep.">
        <title>A novel species of the marine cyanobacterium Acaryochloris with a unique pigment content and lifestyle.</title>
        <authorList>
            <person name="Partensky F."/>
            <person name="Six C."/>
            <person name="Ratin M."/>
            <person name="Garczarek L."/>
            <person name="Vaulot D."/>
            <person name="Probert I."/>
            <person name="Calteau A."/>
            <person name="Gourvil P."/>
            <person name="Marie D."/>
            <person name="Grebert T."/>
            <person name="Bouchier C."/>
            <person name="Le Panse S."/>
            <person name="Gachenot M."/>
            <person name="Rodriguez F."/>
            <person name="Garrido J.L."/>
        </authorList>
    </citation>
    <scope>NUCLEOTIDE SEQUENCE [LARGE SCALE GENOMIC DNA]</scope>
    <source>
        <strain evidence="3 4">RCC1774</strain>
    </source>
</reference>
<evidence type="ECO:0000256" key="1">
    <source>
        <dbReference type="ARBA" id="ARBA00008580"/>
    </source>
</evidence>
<evidence type="ECO:0000313" key="3">
    <source>
        <dbReference type="EMBL" id="PZD74415.1"/>
    </source>
</evidence>
<evidence type="ECO:0008006" key="5">
    <source>
        <dbReference type="Google" id="ProtNLM"/>
    </source>
</evidence>
<evidence type="ECO:0000256" key="2">
    <source>
        <dbReference type="ARBA" id="ARBA00022649"/>
    </source>
</evidence>
<comment type="caution">
    <text evidence="3">The sequence shown here is derived from an EMBL/GenBank/DDBJ whole genome shotgun (WGS) entry which is preliminary data.</text>
</comment>